<dbReference type="OrthoDB" id="2801217at2759"/>
<protein>
    <recommendedName>
        <fullName evidence="3">Copia protein</fullName>
    </recommendedName>
</protein>
<sequence length="186" mass="21200">MGFLASFTGCLVLWKTKKQPNFSLSTAEAEYKSPCNLTSELIWLCQLYKGFLIYKSDSPILIYKDNQECIKSSNCNSNINNQRMKHVGIQLHFVKEAISNSTIKRLYTPTNNILAYFLTELMSRPFLVCSLDLLGILHLGVRGALKIRIEFPKHTPSLTLEISKTIFIDTTNKYPTTTHHLVDSHL</sequence>
<keyword evidence="2" id="KW-1185">Reference proteome</keyword>
<evidence type="ECO:0000313" key="2">
    <source>
        <dbReference type="Proteomes" id="UP000765509"/>
    </source>
</evidence>
<dbReference type="PANTHER" id="PTHR11439:SF511">
    <property type="match status" value="1"/>
</dbReference>
<name>A0A9Q3BRC4_9BASI</name>
<dbReference type="EMBL" id="AVOT02002264">
    <property type="protein sequence ID" value="MBW0469745.1"/>
    <property type="molecule type" value="Genomic_DNA"/>
</dbReference>
<dbReference type="Proteomes" id="UP000765509">
    <property type="component" value="Unassembled WGS sequence"/>
</dbReference>
<dbReference type="AlphaFoldDB" id="A0A9Q3BRC4"/>
<comment type="caution">
    <text evidence="1">The sequence shown here is derived from an EMBL/GenBank/DDBJ whole genome shotgun (WGS) entry which is preliminary data.</text>
</comment>
<accession>A0A9Q3BRC4</accession>
<reference evidence="1" key="1">
    <citation type="submission" date="2021-03" db="EMBL/GenBank/DDBJ databases">
        <title>Draft genome sequence of rust myrtle Austropuccinia psidii MF-1, a brazilian biotype.</title>
        <authorList>
            <person name="Quecine M.C."/>
            <person name="Pachon D.M.R."/>
            <person name="Bonatelli M.L."/>
            <person name="Correr F.H."/>
            <person name="Franceschini L.M."/>
            <person name="Leite T.F."/>
            <person name="Margarido G.R.A."/>
            <person name="Almeida C.A."/>
            <person name="Ferrarezi J.A."/>
            <person name="Labate C.A."/>
        </authorList>
    </citation>
    <scope>NUCLEOTIDE SEQUENCE</scope>
    <source>
        <strain evidence="1">MF-1</strain>
    </source>
</reference>
<evidence type="ECO:0000313" key="1">
    <source>
        <dbReference type="EMBL" id="MBW0469745.1"/>
    </source>
</evidence>
<evidence type="ECO:0008006" key="3">
    <source>
        <dbReference type="Google" id="ProtNLM"/>
    </source>
</evidence>
<organism evidence="1 2">
    <name type="scientific">Austropuccinia psidii MF-1</name>
    <dbReference type="NCBI Taxonomy" id="1389203"/>
    <lineage>
        <taxon>Eukaryota</taxon>
        <taxon>Fungi</taxon>
        <taxon>Dikarya</taxon>
        <taxon>Basidiomycota</taxon>
        <taxon>Pucciniomycotina</taxon>
        <taxon>Pucciniomycetes</taxon>
        <taxon>Pucciniales</taxon>
        <taxon>Sphaerophragmiaceae</taxon>
        <taxon>Austropuccinia</taxon>
    </lineage>
</organism>
<dbReference type="CDD" id="cd09272">
    <property type="entry name" value="RNase_HI_RT_Ty1"/>
    <property type="match status" value="1"/>
</dbReference>
<gene>
    <name evidence="1" type="ORF">O181_009460</name>
</gene>
<proteinExistence type="predicted"/>
<dbReference type="PANTHER" id="PTHR11439">
    <property type="entry name" value="GAG-POL-RELATED RETROTRANSPOSON"/>
    <property type="match status" value="1"/>
</dbReference>